<dbReference type="AlphaFoldDB" id="A0A1I4TTC2"/>
<sequence>YHFLPSFRNKYDMVLTVPCRMGQTLIISHLILLALDQAKRITVTVSHGQIFNSPPA</sequence>
<organism evidence="1 2">
    <name type="scientific">Nitrosomonas communis</name>
    <dbReference type="NCBI Taxonomy" id="44574"/>
    <lineage>
        <taxon>Bacteria</taxon>
        <taxon>Pseudomonadati</taxon>
        <taxon>Pseudomonadota</taxon>
        <taxon>Betaproteobacteria</taxon>
        <taxon>Nitrosomonadales</taxon>
        <taxon>Nitrosomonadaceae</taxon>
        <taxon>Nitrosomonas</taxon>
    </lineage>
</organism>
<dbReference type="EMBL" id="FOUB01000054">
    <property type="protein sequence ID" value="SFM79974.1"/>
    <property type="molecule type" value="Genomic_DNA"/>
</dbReference>
<accession>A0A1I4TTC2</accession>
<name>A0A1I4TTC2_9PROT</name>
<gene>
    <name evidence="1" type="ORF">SAMN05421863_105424</name>
</gene>
<reference evidence="2" key="1">
    <citation type="submission" date="2016-10" db="EMBL/GenBank/DDBJ databases">
        <authorList>
            <person name="Varghese N."/>
            <person name="Submissions S."/>
        </authorList>
    </citation>
    <scope>NUCLEOTIDE SEQUENCE [LARGE SCALE GENOMIC DNA]</scope>
    <source>
        <strain evidence="2">Nm44</strain>
    </source>
</reference>
<proteinExistence type="predicted"/>
<dbReference type="Proteomes" id="UP000183287">
    <property type="component" value="Unassembled WGS sequence"/>
</dbReference>
<evidence type="ECO:0000313" key="1">
    <source>
        <dbReference type="EMBL" id="SFM79974.1"/>
    </source>
</evidence>
<keyword evidence="2" id="KW-1185">Reference proteome</keyword>
<evidence type="ECO:0000313" key="2">
    <source>
        <dbReference type="Proteomes" id="UP000183287"/>
    </source>
</evidence>
<feature type="non-terminal residue" evidence="1">
    <location>
        <position position="1"/>
    </location>
</feature>
<protein>
    <submittedName>
        <fullName evidence="1">Uncharacterized protein</fullName>
    </submittedName>
</protein>